<dbReference type="SUPFAM" id="SSF52172">
    <property type="entry name" value="CheY-like"/>
    <property type="match status" value="1"/>
</dbReference>
<dbReference type="PANTHER" id="PTHR48111:SF28">
    <property type="entry name" value="TRANSCRIPTIONAL REGULATORY PROTEIN TCRX-RELATED"/>
    <property type="match status" value="1"/>
</dbReference>
<evidence type="ECO:0000313" key="6">
    <source>
        <dbReference type="EMBL" id="GAA5175187.1"/>
    </source>
</evidence>
<dbReference type="InterPro" id="IPR001789">
    <property type="entry name" value="Sig_transdc_resp-reg_receiver"/>
</dbReference>
<dbReference type="Proteomes" id="UP001428817">
    <property type="component" value="Unassembled WGS sequence"/>
</dbReference>
<dbReference type="PROSITE" id="PS51755">
    <property type="entry name" value="OMPR_PHOB"/>
    <property type="match status" value="1"/>
</dbReference>
<dbReference type="SMART" id="SM00448">
    <property type="entry name" value="REC"/>
    <property type="match status" value="1"/>
</dbReference>
<evidence type="ECO:0000256" key="1">
    <source>
        <dbReference type="ARBA" id="ARBA00023125"/>
    </source>
</evidence>
<dbReference type="InterPro" id="IPR039420">
    <property type="entry name" value="WalR-like"/>
</dbReference>
<keyword evidence="7" id="KW-1185">Reference proteome</keyword>
<sequence length="225" mass="24812">MVRVLVVGEDPRMVAFLGAALRGSGHRIRTAGSGADAIEAAEQWAPGIVVQDGFEITRSVRGQRRRVPAVFVTPGDQFQSMLPGLTLGGGEYLAKPFSSVELIATVRTVLRHVHSTDTTGATAVLRCADLELVEDTRDVRRAGQTIELTPTEFSLLRYLMYNAGQVLTRMQILEHVWPYDYAGDDRAADMCIGRLRRKVNRVQPPLIHTVRGLGFCLRKPTAEKT</sequence>
<dbReference type="SMART" id="SM00862">
    <property type="entry name" value="Trans_reg_C"/>
    <property type="match status" value="1"/>
</dbReference>
<keyword evidence="1 3" id="KW-0238">DNA-binding</keyword>
<dbReference type="InterPro" id="IPR011006">
    <property type="entry name" value="CheY-like_superfamily"/>
</dbReference>
<protein>
    <submittedName>
        <fullName evidence="6">Response regulator transcription factor</fullName>
    </submittedName>
</protein>
<feature type="domain" description="Response regulatory" evidence="4">
    <location>
        <begin position="3"/>
        <end position="110"/>
    </location>
</feature>
<evidence type="ECO:0000256" key="2">
    <source>
        <dbReference type="PROSITE-ProRule" id="PRU00169"/>
    </source>
</evidence>
<dbReference type="EMBL" id="BAABJP010000064">
    <property type="protein sequence ID" value="GAA5175187.1"/>
    <property type="molecule type" value="Genomic_DNA"/>
</dbReference>
<organism evidence="6 7">
    <name type="scientific">Pseudonocardia eucalypti</name>
    <dbReference type="NCBI Taxonomy" id="648755"/>
    <lineage>
        <taxon>Bacteria</taxon>
        <taxon>Bacillati</taxon>
        <taxon>Actinomycetota</taxon>
        <taxon>Actinomycetes</taxon>
        <taxon>Pseudonocardiales</taxon>
        <taxon>Pseudonocardiaceae</taxon>
        <taxon>Pseudonocardia</taxon>
    </lineage>
</organism>
<dbReference type="Pfam" id="PF00486">
    <property type="entry name" value="Trans_reg_C"/>
    <property type="match status" value="1"/>
</dbReference>
<dbReference type="CDD" id="cd00383">
    <property type="entry name" value="trans_reg_C"/>
    <property type="match status" value="1"/>
</dbReference>
<dbReference type="InterPro" id="IPR036388">
    <property type="entry name" value="WH-like_DNA-bd_sf"/>
</dbReference>
<dbReference type="InterPro" id="IPR016032">
    <property type="entry name" value="Sig_transdc_resp-reg_C-effctor"/>
</dbReference>
<accession>A0ABP9RDI9</accession>
<name>A0ABP9RDI9_9PSEU</name>
<dbReference type="SUPFAM" id="SSF46894">
    <property type="entry name" value="C-terminal effector domain of the bipartite response regulators"/>
    <property type="match status" value="1"/>
</dbReference>
<keyword evidence="2" id="KW-0597">Phosphoprotein</keyword>
<dbReference type="PROSITE" id="PS50110">
    <property type="entry name" value="RESPONSE_REGULATORY"/>
    <property type="match status" value="1"/>
</dbReference>
<proteinExistence type="predicted"/>
<gene>
    <name evidence="6" type="ORF">GCM10023321_80710</name>
</gene>
<feature type="domain" description="OmpR/PhoB-type" evidence="5">
    <location>
        <begin position="122"/>
        <end position="219"/>
    </location>
</feature>
<dbReference type="InterPro" id="IPR001867">
    <property type="entry name" value="OmpR/PhoB-type_DNA-bd"/>
</dbReference>
<reference evidence="7" key="1">
    <citation type="journal article" date="2019" name="Int. J. Syst. Evol. Microbiol.">
        <title>The Global Catalogue of Microorganisms (GCM) 10K type strain sequencing project: providing services to taxonomists for standard genome sequencing and annotation.</title>
        <authorList>
            <consortium name="The Broad Institute Genomics Platform"/>
            <consortium name="The Broad Institute Genome Sequencing Center for Infectious Disease"/>
            <person name="Wu L."/>
            <person name="Ma J."/>
        </authorList>
    </citation>
    <scope>NUCLEOTIDE SEQUENCE [LARGE SCALE GENOMIC DNA]</scope>
    <source>
        <strain evidence="7">JCM 18303</strain>
    </source>
</reference>
<feature type="DNA-binding region" description="OmpR/PhoB-type" evidence="3">
    <location>
        <begin position="122"/>
        <end position="219"/>
    </location>
</feature>
<feature type="modified residue" description="4-aspartylphosphate" evidence="2">
    <location>
        <position position="52"/>
    </location>
</feature>
<evidence type="ECO:0000256" key="3">
    <source>
        <dbReference type="PROSITE-ProRule" id="PRU01091"/>
    </source>
</evidence>
<dbReference type="Pfam" id="PF00072">
    <property type="entry name" value="Response_reg"/>
    <property type="match status" value="1"/>
</dbReference>
<evidence type="ECO:0000313" key="7">
    <source>
        <dbReference type="Proteomes" id="UP001428817"/>
    </source>
</evidence>
<dbReference type="RefSeq" id="WP_185063274.1">
    <property type="nucleotide sequence ID" value="NZ_BAABJP010000064.1"/>
</dbReference>
<dbReference type="PANTHER" id="PTHR48111">
    <property type="entry name" value="REGULATOR OF RPOS"/>
    <property type="match status" value="1"/>
</dbReference>
<evidence type="ECO:0000259" key="5">
    <source>
        <dbReference type="PROSITE" id="PS51755"/>
    </source>
</evidence>
<evidence type="ECO:0000259" key="4">
    <source>
        <dbReference type="PROSITE" id="PS50110"/>
    </source>
</evidence>
<dbReference type="Gene3D" id="1.10.10.10">
    <property type="entry name" value="Winged helix-like DNA-binding domain superfamily/Winged helix DNA-binding domain"/>
    <property type="match status" value="1"/>
</dbReference>
<dbReference type="Gene3D" id="3.40.50.2300">
    <property type="match status" value="1"/>
</dbReference>
<comment type="caution">
    <text evidence="6">The sequence shown here is derived from an EMBL/GenBank/DDBJ whole genome shotgun (WGS) entry which is preliminary data.</text>
</comment>